<organism evidence="1 2">
    <name type="scientific">Aspergillus aculeatinus CBS 121060</name>
    <dbReference type="NCBI Taxonomy" id="1448322"/>
    <lineage>
        <taxon>Eukaryota</taxon>
        <taxon>Fungi</taxon>
        <taxon>Dikarya</taxon>
        <taxon>Ascomycota</taxon>
        <taxon>Pezizomycotina</taxon>
        <taxon>Eurotiomycetes</taxon>
        <taxon>Eurotiomycetidae</taxon>
        <taxon>Eurotiales</taxon>
        <taxon>Aspergillaceae</taxon>
        <taxon>Aspergillus</taxon>
        <taxon>Aspergillus subgen. Circumdati</taxon>
    </lineage>
</organism>
<reference evidence="1" key="1">
    <citation type="submission" date="2018-02" db="EMBL/GenBank/DDBJ databases">
        <title>The genomes of Aspergillus section Nigri reveals drivers in fungal speciation.</title>
        <authorList>
            <consortium name="DOE Joint Genome Institute"/>
            <person name="Vesth T.C."/>
            <person name="Nybo J."/>
            <person name="Theobald S."/>
            <person name="Brandl J."/>
            <person name="Frisvad J.C."/>
            <person name="Nielsen K.F."/>
            <person name="Lyhne E.K."/>
            <person name="Kogle M.E."/>
            <person name="Kuo A."/>
            <person name="Riley R."/>
            <person name="Clum A."/>
            <person name="Nolan M."/>
            <person name="Lipzen A."/>
            <person name="Salamov A."/>
            <person name="Henrissat B."/>
            <person name="Wiebenga A."/>
            <person name="De vries R.P."/>
            <person name="Grigoriev I.V."/>
            <person name="Mortensen U.H."/>
            <person name="Andersen M.R."/>
            <person name="Baker S.E."/>
        </authorList>
    </citation>
    <scope>NUCLEOTIDE SEQUENCE</scope>
    <source>
        <strain evidence="1">CBS 121060</strain>
    </source>
</reference>
<sequence length="316" mass="35534">MPASPPTICAACGSNATLHCAGCLNPPAYLPGHTISAAYCTRACQKRHWPVHKHVCKVMAQRNKLHRAARVLKTALLTYRATLYDIALTKIDLRDGTLYLHQEARDPGTRAHYPEHLTTIPEEREAALCVNQCTAAMVLLSGLIRGLLAGMDTRIEFMDLQIEKKPRPTRLVPGPDPTGCPHTVLVVTMRLSGEEWVLDPTGGQYGYREVLVPFRQYLEDREARPWGYPVPYDATETSDLDFLVGLSGLGARRRDLEVETRARAHFAGFVRDNVGKEMWEGSADEFEKRLEGFDRRLKEHLLEFRVWGVVAQGRFS</sequence>
<protein>
    <submittedName>
        <fullName evidence="1">Uncharacterized protein</fullName>
    </submittedName>
</protein>
<accession>A0ACD1H525</accession>
<evidence type="ECO:0000313" key="2">
    <source>
        <dbReference type="Proteomes" id="UP000249661"/>
    </source>
</evidence>
<proteinExistence type="predicted"/>
<evidence type="ECO:0000313" key="1">
    <source>
        <dbReference type="EMBL" id="RAH68510.1"/>
    </source>
</evidence>
<dbReference type="EMBL" id="KZ824966">
    <property type="protein sequence ID" value="RAH68510.1"/>
    <property type="molecule type" value="Genomic_DNA"/>
</dbReference>
<dbReference type="Proteomes" id="UP000249661">
    <property type="component" value="Unassembled WGS sequence"/>
</dbReference>
<keyword evidence="2" id="KW-1185">Reference proteome</keyword>
<name>A0ACD1H525_9EURO</name>
<gene>
    <name evidence="1" type="ORF">BO66DRAFT_326874</name>
</gene>